<accession>A0A2D3WCG7</accession>
<evidence type="ECO:0000313" key="1">
    <source>
        <dbReference type="EMBL" id="DAB38108.1"/>
    </source>
</evidence>
<evidence type="ECO:0000313" key="2">
    <source>
        <dbReference type="Proteomes" id="UP000228859"/>
    </source>
</evidence>
<dbReference type="EMBL" id="DLUI01000109">
    <property type="protein sequence ID" value="DAB38108.1"/>
    <property type="molecule type" value="Genomic_DNA"/>
</dbReference>
<sequence>MKKGFLLGAGFSYDFGMPLASELTEIFFAPFNEYSIQNLVHVLSQNNPYGAERPINQETILECLTLLLKYKNENQNNKNEKDYKPKNYEQFLADIQQLEEFPNKTLSDKDSYSYLFSFFYEIIHSILLSYQEISFGGLYCKNREWFSNFCKLLSDQETWVFTLNHDIYLEALAVDLNIPITYGDSGNISFPISNNEMGKTISLTYSKRCELTKNNQNFYQGQFGINLVKLHGGLSELEYKDRSIICNQTLNKKSSFELMVDFMKVKNMAYYHGGRKEPSGKDRVITNSDGELDIIVKSMLTGGKKYSKTTNPKDGEEKLLIFDDAMRTLDELSIIGYGFGDKHINNRISNAMVLNSNLKIVIIDPVHNPLPDFLEQFHYNLRIKKVQCGIAHWIEYCYTGEWNYQQVEALKANEQERINIRKSVEKRL</sequence>
<proteinExistence type="predicted"/>
<name>A0A2D3WCG7_9BACT</name>
<dbReference type="AlphaFoldDB" id="A0A2D3WCG7"/>
<gene>
    <name evidence="1" type="ORF">CFH83_07695</name>
</gene>
<dbReference type="Proteomes" id="UP000228859">
    <property type="component" value="Unassembled WGS sequence"/>
</dbReference>
<protein>
    <recommendedName>
        <fullName evidence="3">SIR2-like domain-containing protein</fullName>
    </recommendedName>
</protein>
<comment type="caution">
    <text evidence="1">The sequence shown here is derived from an EMBL/GenBank/DDBJ whole genome shotgun (WGS) entry which is preliminary data.</text>
</comment>
<evidence type="ECO:0008006" key="3">
    <source>
        <dbReference type="Google" id="ProtNLM"/>
    </source>
</evidence>
<reference evidence="1 2" key="1">
    <citation type="journal article" date="2017" name="Front. Microbiol.">
        <title>Comparative Genomic Analysis of the Class Epsilonproteobacteria and Proposed Reclassification to Epsilonbacteraeota (phyl. nov.).</title>
        <authorList>
            <person name="Waite D.W."/>
            <person name="Vanwonterghem I."/>
            <person name="Rinke C."/>
            <person name="Parks D.H."/>
            <person name="Zhang Y."/>
            <person name="Takai K."/>
            <person name="Sievert S.M."/>
            <person name="Simon J."/>
            <person name="Campbell B.J."/>
            <person name="Hanson T.E."/>
            <person name="Woyke T."/>
            <person name="Klotz M.G."/>
            <person name="Hugenholtz P."/>
        </authorList>
    </citation>
    <scope>NUCLEOTIDE SEQUENCE [LARGE SCALE GENOMIC DNA]</scope>
    <source>
        <strain evidence="1">UBA12443</strain>
    </source>
</reference>
<dbReference type="RefSeq" id="WP_303663068.1">
    <property type="nucleotide sequence ID" value="NZ_DLUI01000109.1"/>
</dbReference>
<organism evidence="1 2">
    <name type="scientific">Sulfuricurvum kujiense</name>
    <dbReference type="NCBI Taxonomy" id="148813"/>
    <lineage>
        <taxon>Bacteria</taxon>
        <taxon>Pseudomonadati</taxon>
        <taxon>Campylobacterota</taxon>
        <taxon>Epsilonproteobacteria</taxon>
        <taxon>Campylobacterales</taxon>
        <taxon>Sulfurimonadaceae</taxon>
        <taxon>Sulfuricurvum</taxon>
    </lineage>
</organism>